<dbReference type="RefSeq" id="WP_015947838.1">
    <property type="nucleotide sequence ID" value="NC_011768.1"/>
</dbReference>
<evidence type="ECO:0000313" key="2">
    <source>
        <dbReference type="Proteomes" id="UP000000739"/>
    </source>
</evidence>
<dbReference type="eggNOG" id="ENOG50331GI">
    <property type="taxonomic scope" value="Bacteria"/>
</dbReference>
<dbReference type="Proteomes" id="UP000000739">
    <property type="component" value="Chromosome"/>
</dbReference>
<keyword evidence="2" id="KW-1185">Reference proteome</keyword>
<organism evidence="1 2">
    <name type="scientific">Desulfatibacillum aliphaticivorans</name>
    <dbReference type="NCBI Taxonomy" id="218208"/>
    <lineage>
        <taxon>Bacteria</taxon>
        <taxon>Pseudomonadati</taxon>
        <taxon>Thermodesulfobacteriota</taxon>
        <taxon>Desulfobacteria</taxon>
        <taxon>Desulfobacterales</taxon>
        <taxon>Desulfatibacillaceae</taxon>
        <taxon>Desulfatibacillum</taxon>
    </lineage>
</organism>
<name>B8FBM5_DESAL</name>
<evidence type="ECO:0008006" key="3">
    <source>
        <dbReference type="Google" id="ProtNLM"/>
    </source>
</evidence>
<evidence type="ECO:0000313" key="1">
    <source>
        <dbReference type="EMBL" id="ACL04778.1"/>
    </source>
</evidence>
<dbReference type="EMBL" id="CP001322">
    <property type="protein sequence ID" value="ACL04778.1"/>
    <property type="molecule type" value="Genomic_DNA"/>
</dbReference>
<dbReference type="AlphaFoldDB" id="B8FBM5"/>
<proteinExistence type="predicted"/>
<gene>
    <name evidence="1" type="ordered locus">Dalk_3088</name>
</gene>
<dbReference type="KEGG" id="dal:Dalk_3088"/>
<reference evidence="1 2" key="1">
    <citation type="journal article" date="2012" name="Environ. Microbiol.">
        <title>The genome sequence of Desulfatibacillum alkenivorans AK-01: a blueprint for anaerobic alkane oxidation.</title>
        <authorList>
            <person name="Callaghan A.V."/>
            <person name="Morris B.E."/>
            <person name="Pereira I.A."/>
            <person name="McInerney M.J."/>
            <person name="Austin R.N."/>
            <person name="Groves J.T."/>
            <person name="Kukor J.J."/>
            <person name="Suflita J.M."/>
            <person name="Young L.Y."/>
            <person name="Zylstra G.J."/>
            <person name="Wawrik B."/>
        </authorList>
    </citation>
    <scope>NUCLEOTIDE SEQUENCE [LARGE SCALE GENOMIC DNA]</scope>
    <source>
        <strain evidence="1 2">AK-01</strain>
    </source>
</reference>
<protein>
    <recommendedName>
        <fullName evidence="3">Arrestin-like N-terminal domain-containing protein</fullName>
    </recommendedName>
</protein>
<accession>B8FBM5</accession>
<sequence length="118" mass="13588">MTMMNVQLEGGTIFKPGETITGQVSWYLDKRPKAARVRLFWYTMGKGTEDSQVEEQQVFDKPMQQDNRSFKFKLPIAPYSFSGTLISLRWGVELDIKGVKEVCTKEFVLSPFDKEIVL</sequence>
<dbReference type="HOGENOM" id="CLU_1915551_0_0_7"/>